<reference evidence="6" key="1">
    <citation type="submission" date="2019-02" db="EMBL/GenBank/DDBJ databases">
        <authorList>
            <person name="Gruber-Vodicka R. H."/>
            <person name="Seah K. B. B."/>
        </authorList>
    </citation>
    <scope>NUCLEOTIDE SEQUENCE</scope>
    <source>
        <strain evidence="6">BECK_S1320</strain>
        <strain evidence="5">BECK_S1321</strain>
    </source>
</reference>
<keyword evidence="1" id="KW-0547">Nucleotide-binding</keyword>
<dbReference type="EMBL" id="CAADFR010000066">
    <property type="protein sequence ID" value="VFK40696.1"/>
    <property type="molecule type" value="Genomic_DNA"/>
</dbReference>
<dbReference type="InterPro" id="IPR050625">
    <property type="entry name" value="ParA/MinD_ATPase"/>
</dbReference>
<proteinExistence type="predicted"/>
<evidence type="ECO:0000256" key="2">
    <source>
        <dbReference type="ARBA" id="ARBA00022840"/>
    </source>
</evidence>
<gene>
    <name evidence="6" type="ORF">BECKSD772E_GA0070983_106716</name>
    <name evidence="5" type="ORF">BECKSD772F_GA0070984_106616</name>
</gene>
<evidence type="ECO:0000313" key="6">
    <source>
        <dbReference type="EMBL" id="VFK46146.1"/>
    </source>
</evidence>
<dbReference type="SUPFAM" id="SSF52540">
    <property type="entry name" value="P-loop containing nucleoside triphosphate hydrolases"/>
    <property type="match status" value="1"/>
</dbReference>
<evidence type="ECO:0000256" key="3">
    <source>
        <dbReference type="SAM" id="MobiDB-lite"/>
    </source>
</evidence>
<dbReference type="AlphaFoldDB" id="A0A450YXA4"/>
<feature type="region of interest" description="Disordered" evidence="3">
    <location>
        <begin position="1"/>
        <end position="28"/>
    </location>
</feature>
<sequence>MCTPSDHGHGHQCGHEHDHDHHHVSDSENRFRVVVTGKGGVGKTTLTALLARLMAREGFKVLALDADPQMNLPYALGLPNAEARALVPISQNTDYVAEKTGAVPGSGFGLFFRMNPDVDDVVDRFGVVGPDGVRALVMGSVVQPAAGCLCPENSLLAAVANAVSLRANEAILMDTQAGVEHFGRALAQGFRHAIVVTDPTFNGVQVALHGAQLARTLGIPAIHLVVNRVDNPDEYDRTLSLIDEAGGFPFTSRFALALDHALRECDPAVGPMLAQSSSQFLQGVVALLAQLIQTQEVLAPCAS</sequence>
<dbReference type="PANTHER" id="PTHR43384">
    <property type="entry name" value="SEPTUM SITE-DETERMINING PROTEIN MIND HOMOLOG, CHLOROPLASTIC-RELATED"/>
    <property type="match status" value="1"/>
</dbReference>
<organism evidence="6">
    <name type="scientific">Candidatus Kentrum sp. SD</name>
    <dbReference type="NCBI Taxonomy" id="2126332"/>
    <lineage>
        <taxon>Bacteria</taxon>
        <taxon>Pseudomonadati</taxon>
        <taxon>Pseudomonadota</taxon>
        <taxon>Gammaproteobacteria</taxon>
        <taxon>Candidatus Kentrum</taxon>
    </lineage>
</organism>
<evidence type="ECO:0000313" key="5">
    <source>
        <dbReference type="EMBL" id="VFK40696.1"/>
    </source>
</evidence>
<dbReference type="GO" id="GO:0005524">
    <property type="term" value="F:ATP binding"/>
    <property type="evidence" value="ECO:0007669"/>
    <property type="project" value="UniProtKB-KW"/>
</dbReference>
<accession>A0A450YXA4</accession>
<dbReference type="Pfam" id="PF01656">
    <property type="entry name" value="CbiA"/>
    <property type="match status" value="1"/>
</dbReference>
<evidence type="ECO:0000256" key="1">
    <source>
        <dbReference type="ARBA" id="ARBA00022741"/>
    </source>
</evidence>
<keyword evidence="2" id="KW-0067">ATP-binding</keyword>
<dbReference type="PANTHER" id="PTHR43384:SF6">
    <property type="entry name" value="SEPTUM SITE-DETERMINING PROTEIN MIND HOMOLOG, CHLOROPLASTIC"/>
    <property type="match status" value="1"/>
</dbReference>
<dbReference type="InterPro" id="IPR027417">
    <property type="entry name" value="P-loop_NTPase"/>
</dbReference>
<evidence type="ECO:0000259" key="4">
    <source>
        <dbReference type="Pfam" id="PF01656"/>
    </source>
</evidence>
<feature type="domain" description="CobQ/CobB/MinD/ParA nucleotide binding" evidence="4">
    <location>
        <begin position="33"/>
        <end position="244"/>
    </location>
</feature>
<protein>
    <submittedName>
        <fullName evidence="6">CO dehydrogenase maturation factor</fullName>
    </submittedName>
</protein>
<dbReference type="GO" id="GO:0005829">
    <property type="term" value="C:cytosol"/>
    <property type="evidence" value="ECO:0007669"/>
    <property type="project" value="TreeGrafter"/>
</dbReference>
<name>A0A450YXA4_9GAMM</name>
<dbReference type="GO" id="GO:0009898">
    <property type="term" value="C:cytoplasmic side of plasma membrane"/>
    <property type="evidence" value="ECO:0007669"/>
    <property type="project" value="TreeGrafter"/>
</dbReference>
<dbReference type="GO" id="GO:0051782">
    <property type="term" value="P:negative regulation of cell division"/>
    <property type="evidence" value="ECO:0007669"/>
    <property type="project" value="TreeGrafter"/>
</dbReference>
<dbReference type="Gene3D" id="3.40.50.300">
    <property type="entry name" value="P-loop containing nucleotide triphosphate hydrolases"/>
    <property type="match status" value="1"/>
</dbReference>
<dbReference type="InterPro" id="IPR002586">
    <property type="entry name" value="CobQ/CobB/MinD/ParA_Nub-bd_dom"/>
</dbReference>
<dbReference type="EMBL" id="CAADFU010000067">
    <property type="protein sequence ID" value="VFK46146.1"/>
    <property type="molecule type" value="Genomic_DNA"/>
</dbReference>
<dbReference type="GO" id="GO:0016887">
    <property type="term" value="F:ATP hydrolysis activity"/>
    <property type="evidence" value="ECO:0007669"/>
    <property type="project" value="TreeGrafter"/>
</dbReference>